<name>U6KBD4_9EIME</name>
<organism evidence="2 3">
    <name type="scientific">Eimeria mitis</name>
    <dbReference type="NCBI Taxonomy" id="44415"/>
    <lineage>
        <taxon>Eukaryota</taxon>
        <taxon>Sar</taxon>
        <taxon>Alveolata</taxon>
        <taxon>Apicomplexa</taxon>
        <taxon>Conoidasida</taxon>
        <taxon>Coccidia</taxon>
        <taxon>Eucoccidiorida</taxon>
        <taxon>Eimeriorina</taxon>
        <taxon>Eimeriidae</taxon>
        <taxon>Eimeria</taxon>
    </lineage>
</organism>
<gene>
    <name evidence="2" type="ORF">EMH_0016440</name>
</gene>
<evidence type="ECO:0000256" key="1">
    <source>
        <dbReference type="SAM" id="MobiDB-lite"/>
    </source>
</evidence>
<protein>
    <submittedName>
        <fullName evidence="2">Uncharacterized protein</fullName>
    </submittedName>
</protein>
<evidence type="ECO:0000313" key="3">
    <source>
        <dbReference type="Proteomes" id="UP000030744"/>
    </source>
</evidence>
<dbReference type="AlphaFoldDB" id="U6KBD4"/>
<dbReference type="Proteomes" id="UP000030744">
    <property type="component" value="Unassembled WGS sequence"/>
</dbReference>
<proteinExistence type="predicted"/>
<accession>U6KBD4</accession>
<reference evidence="2" key="2">
    <citation type="submission" date="2013-10" db="EMBL/GenBank/DDBJ databases">
        <authorList>
            <person name="Aslett M."/>
        </authorList>
    </citation>
    <scope>NUCLEOTIDE SEQUENCE [LARGE SCALE GENOMIC DNA]</scope>
    <source>
        <strain evidence="2">Houghton</strain>
    </source>
</reference>
<reference evidence="2" key="1">
    <citation type="submission" date="2013-10" db="EMBL/GenBank/DDBJ databases">
        <title>Genomic analysis of the causative agents of coccidiosis in chickens.</title>
        <authorList>
            <person name="Reid A.J."/>
            <person name="Blake D."/>
            <person name="Billington K."/>
            <person name="Browne H."/>
            <person name="Dunn M."/>
            <person name="Hung S."/>
            <person name="Kawahara F."/>
            <person name="Miranda-Saavedra D."/>
            <person name="Mourier T."/>
            <person name="Nagra H."/>
            <person name="Otto T.D."/>
            <person name="Rawlings N."/>
            <person name="Sanchez A."/>
            <person name="Sanders M."/>
            <person name="Subramaniam C."/>
            <person name="Tay Y."/>
            <person name="Dear P."/>
            <person name="Doerig C."/>
            <person name="Gruber A."/>
            <person name="Parkinson J."/>
            <person name="Shirley M."/>
            <person name="Wan K.L."/>
            <person name="Berriman M."/>
            <person name="Tomley F."/>
            <person name="Pain A."/>
        </authorList>
    </citation>
    <scope>NUCLEOTIDE SEQUENCE [LARGE SCALE GENOMIC DNA]</scope>
    <source>
        <strain evidence="2">Houghton</strain>
    </source>
</reference>
<keyword evidence="3" id="KW-1185">Reference proteome</keyword>
<feature type="compositionally biased region" description="Basic and acidic residues" evidence="1">
    <location>
        <begin position="147"/>
        <end position="157"/>
    </location>
</feature>
<dbReference type="VEuPathDB" id="ToxoDB:EMH_0016440"/>
<sequence>MCKTLFNRDQRSGVTRRQLAEGGDGIDEDERSIVEGCLDLQEEIGVLHQSAVSSPEGDSSSRVTALVSMLSEAAAATESTQVPRADERLYLSEQLLEGGSGLETKGDGIVRLQTPLMQAYVQRRRSAVVTPALDPDSWIETIPSKTAEPEREARDESSSVIDDESMAGQASASHMSMMSLPRLLMTSRWLGKRQHHICRCKGIQKASERSSVLGALEVIHMSGCQC</sequence>
<evidence type="ECO:0000313" key="2">
    <source>
        <dbReference type="EMBL" id="CDJ33532.1"/>
    </source>
</evidence>
<feature type="region of interest" description="Disordered" evidence="1">
    <location>
        <begin position="6"/>
        <end position="28"/>
    </location>
</feature>
<dbReference type="RefSeq" id="XP_013356096.1">
    <property type="nucleotide sequence ID" value="XM_013500642.1"/>
</dbReference>
<dbReference type="EMBL" id="HG685356">
    <property type="protein sequence ID" value="CDJ33532.1"/>
    <property type="molecule type" value="Genomic_DNA"/>
</dbReference>
<dbReference type="GeneID" id="25376587"/>
<feature type="region of interest" description="Disordered" evidence="1">
    <location>
        <begin position="143"/>
        <end position="173"/>
    </location>
</feature>